<dbReference type="RefSeq" id="WP_263722123.1">
    <property type="nucleotide sequence ID" value="NZ_JAOWLA010000011.1"/>
</dbReference>
<reference evidence="2 3" key="1">
    <citation type="submission" date="2022-10" db="EMBL/GenBank/DDBJ databases">
        <title>Defluviimonas sp. nov., isolated from ocean surface water.</title>
        <authorList>
            <person name="He W."/>
            <person name="Wang L."/>
            <person name="Zhang D.-F."/>
        </authorList>
    </citation>
    <scope>NUCLEOTIDE SEQUENCE [LARGE SCALE GENOMIC DNA]</scope>
    <source>
        <strain evidence="2 3">WL0075</strain>
    </source>
</reference>
<evidence type="ECO:0000313" key="2">
    <source>
        <dbReference type="EMBL" id="MCV2865601.1"/>
    </source>
</evidence>
<gene>
    <name evidence="2" type="ORF">OE647_12785</name>
</gene>
<sequence length="191" mass="21279">MESARVDDLVDDSESWPDPGRLILDGFIYDKIAGFTDVAKHLEWLSKGDHWEGEFLPQPYAQLAKVYREMGHERAARVVGMRQEQLMRQDARARGRITPDGSVGAAFTSVWADLRNGVLWFWDILLRFTVGYGRAPGRSLVVLTLLLLLATFIASRAWNEGSFAPNSDVMLVSDGWMGLADDPAVVNPAVT</sequence>
<comment type="caution">
    <text evidence="2">The sequence shown here is derived from an EMBL/GenBank/DDBJ whole genome shotgun (WGS) entry which is preliminary data.</text>
</comment>
<dbReference type="EMBL" id="JAOWLA010000011">
    <property type="protein sequence ID" value="MCV2865601.1"/>
    <property type="molecule type" value="Genomic_DNA"/>
</dbReference>
<dbReference type="Proteomes" id="UP001652503">
    <property type="component" value="Unassembled WGS sequence"/>
</dbReference>
<organism evidence="2 3">
    <name type="scientific">Albidovulum sediminicola</name>
    <dbReference type="NCBI Taxonomy" id="2984331"/>
    <lineage>
        <taxon>Bacteria</taxon>
        <taxon>Pseudomonadati</taxon>
        <taxon>Pseudomonadota</taxon>
        <taxon>Alphaproteobacteria</taxon>
        <taxon>Rhodobacterales</taxon>
        <taxon>Paracoccaceae</taxon>
        <taxon>Albidovulum</taxon>
    </lineage>
</organism>
<feature type="transmembrane region" description="Helical" evidence="1">
    <location>
        <begin position="140"/>
        <end position="158"/>
    </location>
</feature>
<keyword evidence="3" id="KW-1185">Reference proteome</keyword>
<proteinExistence type="predicted"/>
<name>A0ABT2Z3C5_9RHOB</name>
<evidence type="ECO:0000313" key="3">
    <source>
        <dbReference type="Proteomes" id="UP001652503"/>
    </source>
</evidence>
<protein>
    <submittedName>
        <fullName evidence="2">Uncharacterized protein</fullName>
    </submittedName>
</protein>
<keyword evidence="1" id="KW-0812">Transmembrane</keyword>
<evidence type="ECO:0000256" key="1">
    <source>
        <dbReference type="SAM" id="Phobius"/>
    </source>
</evidence>
<accession>A0ABT2Z3C5</accession>
<keyword evidence="1" id="KW-1133">Transmembrane helix</keyword>
<keyword evidence="1" id="KW-0472">Membrane</keyword>